<dbReference type="Gene3D" id="3.40.50.980">
    <property type="match status" value="1"/>
</dbReference>
<reference evidence="4" key="2">
    <citation type="submission" date="2022-01" db="EMBL/GenBank/DDBJ databases">
        <authorList>
            <person name="Yamashiro T."/>
            <person name="Shiraishi A."/>
            <person name="Satake H."/>
            <person name="Nakayama K."/>
        </authorList>
    </citation>
    <scope>NUCLEOTIDE SEQUENCE</scope>
</reference>
<name>A0ABQ5IR13_9ASTR</name>
<dbReference type="Pfam" id="PF00501">
    <property type="entry name" value="AMP-binding"/>
    <property type="match status" value="1"/>
</dbReference>
<dbReference type="PANTHER" id="PTHR24096:SF425">
    <property type="entry name" value="4-COUMARATE--COA LIGASE-LIKE 7"/>
    <property type="match status" value="1"/>
</dbReference>
<evidence type="ECO:0000256" key="2">
    <source>
        <dbReference type="SAM" id="MobiDB-lite"/>
    </source>
</evidence>
<gene>
    <name evidence="4" type="ORF">Tco_1112215</name>
</gene>
<dbReference type="InterPro" id="IPR000873">
    <property type="entry name" value="AMP-dep_synth/lig_dom"/>
</dbReference>
<feature type="compositionally biased region" description="Polar residues" evidence="2">
    <location>
        <begin position="31"/>
        <end position="42"/>
    </location>
</feature>
<comment type="caution">
    <text evidence="4">The sequence shown here is derived from an EMBL/GenBank/DDBJ whole genome shotgun (WGS) entry which is preliminary data.</text>
</comment>
<keyword evidence="1" id="KW-0436">Ligase</keyword>
<dbReference type="EMBL" id="BQNB010021005">
    <property type="protein sequence ID" value="GJU01877.1"/>
    <property type="molecule type" value="Genomic_DNA"/>
</dbReference>
<dbReference type="PANTHER" id="PTHR24096">
    <property type="entry name" value="LONG-CHAIN-FATTY-ACID--COA LIGASE"/>
    <property type="match status" value="1"/>
</dbReference>
<proteinExistence type="predicted"/>
<dbReference type="Proteomes" id="UP001151760">
    <property type="component" value="Unassembled WGS sequence"/>
</dbReference>
<feature type="region of interest" description="Disordered" evidence="2">
    <location>
        <begin position="66"/>
        <end position="114"/>
    </location>
</feature>
<dbReference type="SUPFAM" id="SSF56801">
    <property type="entry name" value="Acetyl-CoA synthetase-like"/>
    <property type="match status" value="1"/>
</dbReference>
<feature type="compositionally biased region" description="Polar residues" evidence="2">
    <location>
        <begin position="80"/>
        <end position="105"/>
    </location>
</feature>
<protein>
    <recommendedName>
        <fullName evidence="3">AMP-dependent synthetase/ligase domain-containing protein</fullName>
    </recommendedName>
</protein>
<evidence type="ECO:0000259" key="3">
    <source>
        <dbReference type="Pfam" id="PF00501"/>
    </source>
</evidence>
<evidence type="ECO:0000256" key="1">
    <source>
        <dbReference type="ARBA" id="ARBA00022598"/>
    </source>
</evidence>
<evidence type="ECO:0000313" key="4">
    <source>
        <dbReference type="EMBL" id="GJU01877.1"/>
    </source>
</evidence>
<organism evidence="4 5">
    <name type="scientific">Tanacetum coccineum</name>
    <dbReference type="NCBI Taxonomy" id="301880"/>
    <lineage>
        <taxon>Eukaryota</taxon>
        <taxon>Viridiplantae</taxon>
        <taxon>Streptophyta</taxon>
        <taxon>Embryophyta</taxon>
        <taxon>Tracheophyta</taxon>
        <taxon>Spermatophyta</taxon>
        <taxon>Magnoliopsida</taxon>
        <taxon>eudicotyledons</taxon>
        <taxon>Gunneridae</taxon>
        <taxon>Pentapetalae</taxon>
        <taxon>asterids</taxon>
        <taxon>campanulids</taxon>
        <taxon>Asterales</taxon>
        <taxon>Asteraceae</taxon>
        <taxon>Asteroideae</taxon>
        <taxon>Anthemideae</taxon>
        <taxon>Anthemidinae</taxon>
        <taxon>Tanacetum</taxon>
    </lineage>
</organism>
<feature type="domain" description="AMP-dependent synthetase/ligase" evidence="3">
    <location>
        <begin position="237"/>
        <end position="319"/>
    </location>
</feature>
<accession>A0ABQ5IR13</accession>
<keyword evidence="5" id="KW-1185">Reference proteome</keyword>
<feature type="compositionally biased region" description="Polar residues" evidence="2">
    <location>
        <begin position="1"/>
        <end position="15"/>
    </location>
</feature>
<reference evidence="4" key="1">
    <citation type="journal article" date="2022" name="Int. J. Mol. Sci.">
        <title>Draft Genome of Tanacetum Coccineum: Genomic Comparison of Closely Related Tanacetum-Family Plants.</title>
        <authorList>
            <person name="Yamashiro T."/>
            <person name="Shiraishi A."/>
            <person name="Nakayama K."/>
            <person name="Satake H."/>
        </authorList>
    </citation>
    <scope>NUCLEOTIDE SEQUENCE</scope>
</reference>
<evidence type="ECO:0000313" key="5">
    <source>
        <dbReference type="Proteomes" id="UP001151760"/>
    </source>
</evidence>
<feature type="region of interest" description="Disordered" evidence="2">
    <location>
        <begin position="1"/>
        <end position="48"/>
    </location>
</feature>
<sequence length="324" mass="36523">MNSRADNRSANVSIRENQKKHKANAKKSKELVSTGSLASSRPSKPKTCLRWIPTGRIFAMCRKLTASSNTENKSEKSMCDNASTSNPSEPSSKGFPISTSHLGSQNRRDLPRNTPLDRVEVLDKGGANSNILEDRMNTMNMLQDLDKIESLKVAQKAKIKWSIEANENSKFFHGIINKQRSKLAVRGILVDGVWIDDPRAVKNEFLSHFKDHFARPYSSCFKLDMEFPNQLCVDQKLQKGNCIVSMNRFEFGGMLRNVEKYKVTHLWVVPPVILALAKQDVVKKFDLSSLKQIGSRVAPLGKELMEECAKNFPHVKILQLCAYV</sequence>